<dbReference type="Proteomes" id="UP000006265">
    <property type="component" value="Unassembled WGS sequence"/>
</dbReference>
<gene>
    <name evidence="2" type="ORF">C731_1484</name>
</gene>
<reference evidence="2 3" key="1">
    <citation type="journal article" date="2012" name="J. Bacteriol.">
        <title>Genome sequence of Mycobacterium hassiacum DSM 44199, a rare source of heat-stable mycobacterial proteins.</title>
        <authorList>
            <person name="Tiago I."/>
            <person name="Maranha A."/>
            <person name="Mendes V."/>
            <person name="Alarico S."/>
            <person name="Moynihan P.J."/>
            <person name="Clarke A.J."/>
            <person name="Macedo-Ribeiro S."/>
            <person name="Pereira P.J."/>
            <person name="Empadinhas N."/>
        </authorList>
    </citation>
    <scope>NUCLEOTIDE SEQUENCE [LARGE SCALE GENOMIC DNA]</scope>
    <source>
        <strain evidence="3">DSM 44199 / CIP 105218 / JCM 12690 / 3849</strain>
    </source>
</reference>
<comment type="caution">
    <text evidence="2">The sequence shown here is derived from an EMBL/GenBank/DDBJ whole genome shotgun (WGS) entry which is preliminary data.</text>
</comment>
<feature type="compositionally biased region" description="Polar residues" evidence="1">
    <location>
        <begin position="38"/>
        <end position="50"/>
    </location>
</feature>
<proteinExistence type="predicted"/>
<keyword evidence="3" id="KW-1185">Reference proteome</keyword>
<feature type="region of interest" description="Disordered" evidence="1">
    <location>
        <begin position="38"/>
        <end position="65"/>
    </location>
</feature>
<dbReference type="AlphaFoldDB" id="K5BKB0"/>
<name>K5BKB0_MYCHD</name>
<evidence type="ECO:0000256" key="1">
    <source>
        <dbReference type="SAM" id="MobiDB-lite"/>
    </source>
</evidence>
<sequence length="65" mass="7551">MRYERDRQVGPFSSGSISLQAKRTQVLASWLTYYNTQRQHSTTPQRTRGPTTHHPPATNLMTEYN</sequence>
<protein>
    <submittedName>
        <fullName evidence="2">Uncharacterized protein</fullName>
    </submittedName>
</protein>
<evidence type="ECO:0000313" key="2">
    <source>
        <dbReference type="EMBL" id="EKF24549.1"/>
    </source>
</evidence>
<evidence type="ECO:0000313" key="3">
    <source>
        <dbReference type="Proteomes" id="UP000006265"/>
    </source>
</evidence>
<organism evidence="2 3">
    <name type="scientific">Mycolicibacterium hassiacum (strain DSM 44199 / CIP 105218 / JCM 12690 / 3849)</name>
    <name type="common">Mycobacterium hassiacum</name>
    <dbReference type="NCBI Taxonomy" id="1122247"/>
    <lineage>
        <taxon>Bacteria</taxon>
        <taxon>Bacillati</taxon>
        <taxon>Actinomycetota</taxon>
        <taxon>Actinomycetes</taxon>
        <taxon>Mycobacteriales</taxon>
        <taxon>Mycobacteriaceae</taxon>
        <taxon>Mycolicibacterium</taxon>
    </lineage>
</organism>
<accession>K5BKB0</accession>
<dbReference type="EMBL" id="AMRA01000038">
    <property type="protein sequence ID" value="EKF24549.1"/>
    <property type="molecule type" value="Genomic_DNA"/>
</dbReference>